<feature type="region of interest" description="Disordered" evidence="1">
    <location>
        <begin position="71"/>
        <end position="103"/>
    </location>
</feature>
<dbReference type="Proteomes" id="UP001152607">
    <property type="component" value="Unassembled WGS sequence"/>
</dbReference>
<evidence type="ECO:0000313" key="3">
    <source>
        <dbReference type="Proteomes" id="UP001152607"/>
    </source>
</evidence>
<keyword evidence="3" id="KW-1185">Reference proteome</keyword>
<organism evidence="2 3">
    <name type="scientific">Periconia digitata</name>
    <dbReference type="NCBI Taxonomy" id="1303443"/>
    <lineage>
        <taxon>Eukaryota</taxon>
        <taxon>Fungi</taxon>
        <taxon>Dikarya</taxon>
        <taxon>Ascomycota</taxon>
        <taxon>Pezizomycotina</taxon>
        <taxon>Dothideomycetes</taxon>
        <taxon>Pleosporomycetidae</taxon>
        <taxon>Pleosporales</taxon>
        <taxon>Massarineae</taxon>
        <taxon>Periconiaceae</taxon>
        <taxon>Periconia</taxon>
    </lineage>
</organism>
<name>A0A9W4UKD8_9PLEO</name>
<evidence type="ECO:0000313" key="2">
    <source>
        <dbReference type="EMBL" id="CAI6337585.1"/>
    </source>
</evidence>
<sequence>MTLLLETLPNTLQHQPFHSLHHGPLPPTSLHKNPLHHHDDDALPQQSHRTHSQSHYPPTSYTQFALHMQHTPLPSLQSPPHLPHTLHSHSTYSHLQQRQRQQYSEQRISAAVLCCHSPLPISGSDADFVDRHLRLLQ</sequence>
<comment type="caution">
    <text evidence="2">The sequence shown here is derived from an EMBL/GenBank/DDBJ whole genome shotgun (WGS) entry which is preliminary data.</text>
</comment>
<feature type="region of interest" description="Disordered" evidence="1">
    <location>
        <begin position="15"/>
        <end position="59"/>
    </location>
</feature>
<evidence type="ECO:0000256" key="1">
    <source>
        <dbReference type="SAM" id="MobiDB-lite"/>
    </source>
</evidence>
<gene>
    <name evidence="2" type="ORF">PDIGIT_LOCUS10698</name>
</gene>
<proteinExistence type="predicted"/>
<reference evidence="2" key="1">
    <citation type="submission" date="2023-01" db="EMBL/GenBank/DDBJ databases">
        <authorList>
            <person name="Van Ghelder C."/>
            <person name="Rancurel C."/>
        </authorList>
    </citation>
    <scope>NUCLEOTIDE SEQUENCE</scope>
    <source>
        <strain evidence="2">CNCM I-4278</strain>
    </source>
</reference>
<feature type="compositionally biased region" description="Low complexity" evidence="1">
    <location>
        <begin position="71"/>
        <end position="102"/>
    </location>
</feature>
<dbReference type="AlphaFoldDB" id="A0A9W4UKD8"/>
<dbReference type="EMBL" id="CAOQHR010000007">
    <property type="protein sequence ID" value="CAI6337585.1"/>
    <property type="molecule type" value="Genomic_DNA"/>
</dbReference>
<protein>
    <submittedName>
        <fullName evidence="2">Uncharacterized protein</fullName>
    </submittedName>
</protein>
<accession>A0A9W4UKD8</accession>